<name>A0AAV9E9X5_ACOCL</name>
<protein>
    <recommendedName>
        <fullName evidence="1">Glycosyl-hydrolase family 116 N-terminal domain-containing protein</fullName>
    </recommendedName>
</protein>
<evidence type="ECO:0000313" key="3">
    <source>
        <dbReference type="Proteomes" id="UP001180020"/>
    </source>
</evidence>
<proteinExistence type="predicted"/>
<organism evidence="2 3">
    <name type="scientific">Acorus calamus</name>
    <name type="common">Sweet flag</name>
    <dbReference type="NCBI Taxonomy" id="4465"/>
    <lineage>
        <taxon>Eukaryota</taxon>
        <taxon>Viridiplantae</taxon>
        <taxon>Streptophyta</taxon>
        <taxon>Embryophyta</taxon>
        <taxon>Tracheophyta</taxon>
        <taxon>Spermatophyta</taxon>
        <taxon>Magnoliopsida</taxon>
        <taxon>Liliopsida</taxon>
        <taxon>Acoraceae</taxon>
        <taxon>Acorus</taxon>
    </lineage>
</organism>
<gene>
    <name evidence="2" type="ORF">QJS10_CPA08g00897</name>
</gene>
<sequence length="236" mass="26405">MRDQLEWMKFEKLKKTPDQVRKRKKIIEVRLCKTFSFEEAQIGKTFSLEMQLVFVSRSNGKRYSSVLCPGNNEMVNESTIPGIGSWDWNVTGERSTYHALFPKAWSVYDGEPDPELKIVCRQISPFIPVSVFTYTLTNSGKTSAEVTLLFTWANSVGGSSEFSGGHSNSKMTSPDGQSPVTFAIAAQETSDVHVSVCPSFLISGNSEGFTARDMWHEIKESTPMIVNVNSCQNKLH</sequence>
<dbReference type="PANTHER" id="PTHR12654:SF3">
    <property type="entry name" value="NON-LYSOSOMAL GLUCOSYLCERAMIDASE"/>
    <property type="match status" value="1"/>
</dbReference>
<evidence type="ECO:0000313" key="2">
    <source>
        <dbReference type="EMBL" id="KAK1310172.1"/>
    </source>
</evidence>
<dbReference type="GO" id="GO:0008422">
    <property type="term" value="F:beta-glucosidase activity"/>
    <property type="evidence" value="ECO:0007669"/>
    <property type="project" value="TreeGrafter"/>
</dbReference>
<dbReference type="Proteomes" id="UP001180020">
    <property type="component" value="Unassembled WGS sequence"/>
</dbReference>
<dbReference type="AlphaFoldDB" id="A0AAV9E9X5"/>
<keyword evidence="3" id="KW-1185">Reference proteome</keyword>
<reference evidence="2" key="1">
    <citation type="journal article" date="2023" name="Nat. Commun.">
        <title>Diploid and tetraploid genomes of Acorus and the evolution of monocots.</title>
        <authorList>
            <person name="Ma L."/>
            <person name="Liu K.W."/>
            <person name="Li Z."/>
            <person name="Hsiao Y.Y."/>
            <person name="Qi Y."/>
            <person name="Fu T."/>
            <person name="Tang G.D."/>
            <person name="Zhang D."/>
            <person name="Sun W.H."/>
            <person name="Liu D.K."/>
            <person name="Li Y."/>
            <person name="Chen G.Z."/>
            <person name="Liu X.D."/>
            <person name="Liao X.Y."/>
            <person name="Jiang Y.T."/>
            <person name="Yu X."/>
            <person name="Hao Y."/>
            <person name="Huang J."/>
            <person name="Zhao X.W."/>
            <person name="Ke S."/>
            <person name="Chen Y.Y."/>
            <person name="Wu W.L."/>
            <person name="Hsu J.L."/>
            <person name="Lin Y.F."/>
            <person name="Huang M.D."/>
            <person name="Li C.Y."/>
            <person name="Huang L."/>
            <person name="Wang Z.W."/>
            <person name="Zhao X."/>
            <person name="Zhong W.Y."/>
            <person name="Peng D.H."/>
            <person name="Ahmad S."/>
            <person name="Lan S."/>
            <person name="Zhang J.S."/>
            <person name="Tsai W.C."/>
            <person name="Van de Peer Y."/>
            <person name="Liu Z.J."/>
        </authorList>
    </citation>
    <scope>NUCLEOTIDE SEQUENCE</scope>
    <source>
        <strain evidence="2">CP</strain>
    </source>
</reference>
<evidence type="ECO:0000259" key="1">
    <source>
        <dbReference type="Pfam" id="PF12215"/>
    </source>
</evidence>
<dbReference type="Pfam" id="PF12215">
    <property type="entry name" value="Glyco_hydr_116N"/>
    <property type="match status" value="1"/>
</dbReference>
<comment type="caution">
    <text evidence="2">The sequence shown here is derived from an EMBL/GenBank/DDBJ whole genome shotgun (WGS) entry which is preliminary data.</text>
</comment>
<dbReference type="EMBL" id="JAUJYO010000008">
    <property type="protein sequence ID" value="KAK1310172.1"/>
    <property type="molecule type" value="Genomic_DNA"/>
</dbReference>
<accession>A0AAV9E9X5</accession>
<dbReference type="PANTHER" id="PTHR12654">
    <property type="entry name" value="BILE ACID BETA-GLUCOSIDASE-RELATED"/>
    <property type="match status" value="1"/>
</dbReference>
<feature type="domain" description="Glycosyl-hydrolase family 116 N-terminal" evidence="1">
    <location>
        <begin position="52"/>
        <end position="224"/>
    </location>
</feature>
<reference evidence="2" key="2">
    <citation type="submission" date="2023-06" db="EMBL/GenBank/DDBJ databases">
        <authorList>
            <person name="Ma L."/>
            <person name="Liu K.-W."/>
            <person name="Li Z."/>
            <person name="Hsiao Y.-Y."/>
            <person name="Qi Y."/>
            <person name="Fu T."/>
            <person name="Tang G."/>
            <person name="Zhang D."/>
            <person name="Sun W.-H."/>
            <person name="Liu D.-K."/>
            <person name="Li Y."/>
            <person name="Chen G.-Z."/>
            <person name="Liu X.-D."/>
            <person name="Liao X.-Y."/>
            <person name="Jiang Y.-T."/>
            <person name="Yu X."/>
            <person name="Hao Y."/>
            <person name="Huang J."/>
            <person name="Zhao X.-W."/>
            <person name="Ke S."/>
            <person name="Chen Y.-Y."/>
            <person name="Wu W.-L."/>
            <person name="Hsu J.-L."/>
            <person name="Lin Y.-F."/>
            <person name="Huang M.-D."/>
            <person name="Li C.-Y."/>
            <person name="Huang L."/>
            <person name="Wang Z.-W."/>
            <person name="Zhao X."/>
            <person name="Zhong W.-Y."/>
            <person name="Peng D.-H."/>
            <person name="Ahmad S."/>
            <person name="Lan S."/>
            <person name="Zhang J.-S."/>
            <person name="Tsai W.-C."/>
            <person name="Van De Peer Y."/>
            <person name="Liu Z.-J."/>
        </authorList>
    </citation>
    <scope>NUCLEOTIDE SEQUENCE</scope>
    <source>
        <strain evidence="2">CP</strain>
        <tissue evidence="2">Leaves</tissue>
    </source>
</reference>
<dbReference type="InterPro" id="IPR052566">
    <property type="entry name" value="Non-lysos_glucosylceramidase"/>
</dbReference>
<dbReference type="InterPro" id="IPR024462">
    <property type="entry name" value="GH116_N"/>
</dbReference>